<dbReference type="GO" id="GO:0010333">
    <property type="term" value="F:terpene synthase activity"/>
    <property type="evidence" value="ECO:0007669"/>
    <property type="project" value="InterPro"/>
</dbReference>
<dbReference type="InterPro" id="IPR008949">
    <property type="entry name" value="Isoprenoid_synthase_dom_sf"/>
</dbReference>
<dbReference type="InterPro" id="IPR034686">
    <property type="entry name" value="Terpene_cyclase-like_2"/>
</dbReference>
<comment type="caution">
    <text evidence="2">The sequence shown here is derived from an EMBL/GenBank/DDBJ whole genome shotgun (WGS) entry which is preliminary data.</text>
</comment>
<dbReference type="Pfam" id="PF19086">
    <property type="entry name" value="Terpene_syn_C_2"/>
    <property type="match status" value="1"/>
</dbReference>
<proteinExistence type="inferred from homology"/>
<dbReference type="SUPFAM" id="SSF48576">
    <property type="entry name" value="Terpenoid synthases"/>
    <property type="match status" value="1"/>
</dbReference>
<dbReference type="SFLD" id="SFLDS00005">
    <property type="entry name" value="Isoprenoid_Synthase_Type_I"/>
    <property type="match status" value="1"/>
</dbReference>
<keyword evidence="1" id="KW-0479">Metal-binding</keyword>
<dbReference type="PANTHER" id="PTHR35201">
    <property type="entry name" value="TERPENE SYNTHASE"/>
    <property type="match status" value="1"/>
</dbReference>
<accession>A0A7Y7WBH8</accession>
<gene>
    <name evidence="2" type="ORF">HX829_07525</name>
</gene>
<dbReference type="RefSeq" id="WP_100943685.1">
    <property type="nucleotide sequence ID" value="NZ_JACAPU010000011.1"/>
</dbReference>
<keyword evidence="1" id="KW-0460">Magnesium</keyword>
<reference evidence="2 3" key="1">
    <citation type="submission" date="2020-04" db="EMBL/GenBank/DDBJ databases">
        <title>Molecular characterization of pseudomonads from Agaricus bisporus reveal novel blotch 2 pathogens in Western Europe.</title>
        <authorList>
            <person name="Taparia T."/>
            <person name="Krijger M."/>
            <person name="Haynes E."/>
            <person name="Elpinstone J.G."/>
            <person name="Noble R."/>
            <person name="Van Der Wolf J."/>
        </authorList>
    </citation>
    <scope>NUCLEOTIDE SEQUENCE [LARGE SCALE GENOMIC DNA]</scope>
    <source>
        <strain evidence="2 3">F1001</strain>
    </source>
</reference>
<dbReference type="GO" id="GO:0046872">
    <property type="term" value="F:metal ion binding"/>
    <property type="evidence" value="ECO:0007669"/>
    <property type="project" value="UniProtKB-KW"/>
</dbReference>
<dbReference type="EMBL" id="JACAPU010000011">
    <property type="protein sequence ID" value="NWB46339.1"/>
    <property type="molecule type" value="Genomic_DNA"/>
</dbReference>
<keyword evidence="1" id="KW-0456">Lyase</keyword>
<dbReference type="AlphaFoldDB" id="A0A7Y7WBH8"/>
<organism evidence="2 3">
    <name type="scientific">Pseudomonas gingeri</name>
    <dbReference type="NCBI Taxonomy" id="117681"/>
    <lineage>
        <taxon>Bacteria</taxon>
        <taxon>Pseudomonadati</taxon>
        <taxon>Pseudomonadota</taxon>
        <taxon>Gammaproteobacteria</taxon>
        <taxon>Pseudomonadales</taxon>
        <taxon>Pseudomonadaceae</taxon>
        <taxon>Pseudomonas</taxon>
    </lineage>
</organism>
<evidence type="ECO:0000313" key="3">
    <source>
        <dbReference type="Proteomes" id="UP000582981"/>
    </source>
</evidence>
<dbReference type="Proteomes" id="UP000582981">
    <property type="component" value="Unassembled WGS sequence"/>
</dbReference>
<dbReference type="SFLD" id="SFLDG01020">
    <property type="entry name" value="Terpene_Cyclase_Like_2"/>
    <property type="match status" value="1"/>
</dbReference>
<comment type="similarity">
    <text evidence="1">Belongs to the terpene synthase family.</text>
</comment>
<evidence type="ECO:0000313" key="2">
    <source>
        <dbReference type="EMBL" id="NWB46339.1"/>
    </source>
</evidence>
<dbReference type="EC" id="4.2.3.-" evidence="1"/>
<sequence length="328" mass="37129">MPRVDLPEIRLPFASRINPHQDAATRSSNAWLESMGLVNRDVRRTLDSGRFFELAARVYPDAQARGLQQMINLITWIFLLDDELDQGVLKDQVTPAQALLERLLRQFSSPHDAPAPKPGIEQSGCALFASISEGLSPHGQRRFFQDIRDYFDSTLKEIEARAAGEVPDLLAFVQVRRYTGATQLMFSGGEAANRAEVPEGFCRSRIFQALQDSANDVVVLVNDIFSHGKESHGGEINNYVVVCQHHLELSLREAMDFVNRLVTSRVHTFELAREKLPLFIGQQRYSDAERKAIEQYIAMLESWMSGNLAWSLRTPRYHDTSLTQESPQ</sequence>
<dbReference type="PANTHER" id="PTHR35201:SF4">
    <property type="entry name" value="BETA-PINACENE SYNTHASE-RELATED"/>
    <property type="match status" value="1"/>
</dbReference>
<protein>
    <recommendedName>
        <fullName evidence="1">Terpene synthase</fullName>
        <ecNumber evidence="1">4.2.3.-</ecNumber>
    </recommendedName>
</protein>
<comment type="cofactor">
    <cofactor evidence="1">
        <name>Mg(2+)</name>
        <dbReference type="ChEBI" id="CHEBI:18420"/>
    </cofactor>
</comment>
<name>A0A7Y7WBH8_9PSED</name>
<dbReference type="Gene3D" id="1.10.600.10">
    <property type="entry name" value="Farnesyl Diphosphate Synthase"/>
    <property type="match status" value="1"/>
</dbReference>
<evidence type="ECO:0000256" key="1">
    <source>
        <dbReference type="RuleBase" id="RU366034"/>
    </source>
</evidence>